<dbReference type="EMBL" id="LR797487">
    <property type="protein sequence ID" value="CAB4220023.1"/>
    <property type="molecule type" value="Genomic_DNA"/>
</dbReference>
<evidence type="ECO:0000313" key="2">
    <source>
        <dbReference type="EMBL" id="CAB4220023.1"/>
    </source>
</evidence>
<gene>
    <name evidence="2" type="ORF">UFOVP1620_12</name>
</gene>
<name>A0A6J5SWZ3_9CAUD</name>
<evidence type="ECO:0000256" key="1">
    <source>
        <dbReference type="SAM" id="MobiDB-lite"/>
    </source>
</evidence>
<sequence length="157" mass="17379">MKGRKKTPTAILKMRGSWRAKTRPGEPAPSASQLDSPEFLGPREKIIFDQMSEALYRVGVLTEIDGSSLSRYAICLVRWIDAEAALSAGTPTHIEIMGDDERPKGYKETPPYMVSCKMHDQLLKLECQFGLTPASRPNLQSSNAGKDGIIDIMRAIQ</sequence>
<dbReference type="InterPro" id="IPR006448">
    <property type="entry name" value="Phage_term_ssu_P27"/>
</dbReference>
<protein>
    <submittedName>
        <fullName evidence="2">Sm_term_P27, putative phage terminase, small subunit, P27 family</fullName>
    </submittedName>
</protein>
<dbReference type="Pfam" id="PF05119">
    <property type="entry name" value="Terminase_4"/>
    <property type="match status" value="1"/>
</dbReference>
<proteinExistence type="predicted"/>
<accession>A0A6J5SWZ3</accession>
<reference evidence="2" key="1">
    <citation type="submission" date="2020-05" db="EMBL/GenBank/DDBJ databases">
        <authorList>
            <person name="Chiriac C."/>
            <person name="Salcher M."/>
            <person name="Ghai R."/>
            <person name="Kavagutti S V."/>
        </authorList>
    </citation>
    <scope>NUCLEOTIDE SEQUENCE</scope>
</reference>
<feature type="region of interest" description="Disordered" evidence="1">
    <location>
        <begin position="1"/>
        <end position="37"/>
    </location>
</feature>
<organism evidence="2">
    <name type="scientific">uncultured Caudovirales phage</name>
    <dbReference type="NCBI Taxonomy" id="2100421"/>
    <lineage>
        <taxon>Viruses</taxon>
        <taxon>Duplodnaviria</taxon>
        <taxon>Heunggongvirae</taxon>
        <taxon>Uroviricota</taxon>
        <taxon>Caudoviricetes</taxon>
        <taxon>Peduoviridae</taxon>
        <taxon>Maltschvirus</taxon>
        <taxon>Maltschvirus maltsch</taxon>
    </lineage>
</organism>